<name>A0A840CNC9_9BACT</name>
<accession>A0A840CNC9</accession>
<reference evidence="1 2" key="1">
    <citation type="submission" date="2020-08" db="EMBL/GenBank/DDBJ databases">
        <title>Genomic Encyclopedia of Type Strains, Phase IV (KMG-IV): sequencing the most valuable type-strain genomes for metagenomic binning, comparative biology and taxonomic classification.</title>
        <authorList>
            <person name="Goeker M."/>
        </authorList>
    </citation>
    <scope>NUCLEOTIDE SEQUENCE [LARGE SCALE GENOMIC DNA]</scope>
    <source>
        <strain evidence="1 2">DSM 104969</strain>
    </source>
</reference>
<evidence type="ECO:0000313" key="1">
    <source>
        <dbReference type="EMBL" id="MBB4036611.1"/>
    </source>
</evidence>
<keyword evidence="2" id="KW-1185">Reference proteome</keyword>
<proteinExistence type="predicted"/>
<organism evidence="1 2">
    <name type="scientific">Dysgonomonas hofstadii</name>
    <dbReference type="NCBI Taxonomy" id="637886"/>
    <lineage>
        <taxon>Bacteria</taxon>
        <taxon>Pseudomonadati</taxon>
        <taxon>Bacteroidota</taxon>
        <taxon>Bacteroidia</taxon>
        <taxon>Bacteroidales</taxon>
        <taxon>Dysgonomonadaceae</taxon>
        <taxon>Dysgonomonas</taxon>
    </lineage>
</organism>
<comment type="caution">
    <text evidence="1">The sequence shown here is derived from an EMBL/GenBank/DDBJ whole genome shotgun (WGS) entry which is preliminary data.</text>
</comment>
<sequence>MSKMLSPEDWQLHDAFRNIIAYESLPIHTLEIAELIYNDDLALESLNGVLSKYAIKNIRNINNDLLDLVILYIHEVLKDGVIEEQEKRNIEVFKLYFKIREGDFYQKKKREIENILRIQFEKLYFDDKITKEEAFHNFLLRDIFDLSHEQYDRFKEKEVRRALDNGSNIKDLDTSIIPKK</sequence>
<protein>
    <submittedName>
        <fullName evidence="1">Uncharacterized protein</fullName>
    </submittedName>
</protein>
<evidence type="ECO:0000313" key="2">
    <source>
        <dbReference type="Proteomes" id="UP000555103"/>
    </source>
</evidence>
<dbReference type="EMBL" id="JACIEP010000008">
    <property type="protein sequence ID" value="MBB4036611.1"/>
    <property type="molecule type" value="Genomic_DNA"/>
</dbReference>
<dbReference type="Proteomes" id="UP000555103">
    <property type="component" value="Unassembled WGS sequence"/>
</dbReference>
<dbReference type="AlphaFoldDB" id="A0A840CNC9"/>
<gene>
    <name evidence="1" type="ORF">GGR21_002517</name>
</gene>